<dbReference type="OrthoDB" id="9049620at2759"/>
<keyword evidence="5" id="KW-1133">Transmembrane helix</keyword>
<dbReference type="PROSITE" id="PS50089">
    <property type="entry name" value="ZF_RING_2"/>
    <property type="match status" value="1"/>
</dbReference>
<evidence type="ECO:0000313" key="8">
    <source>
        <dbReference type="EMBL" id="CAF1427451.1"/>
    </source>
</evidence>
<evidence type="ECO:0000256" key="3">
    <source>
        <dbReference type="PROSITE-ProRule" id="PRU00175"/>
    </source>
</evidence>
<dbReference type="EMBL" id="CAJNOK010027896">
    <property type="protein sequence ID" value="CAF1427451.1"/>
    <property type="molecule type" value="Genomic_DNA"/>
</dbReference>
<dbReference type="AlphaFoldDB" id="A0A815H1Z1"/>
<dbReference type="Proteomes" id="UP000681722">
    <property type="component" value="Unassembled WGS sequence"/>
</dbReference>
<feature type="domain" description="RING-type" evidence="6">
    <location>
        <begin position="30"/>
        <end position="68"/>
    </location>
</feature>
<evidence type="ECO:0000313" key="9">
    <source>
        <dbReference type="EMBL" id="CAF4211960.1"/>
    </source>
</evidence>
<feature type="transmembrane region" description="Helical" evidence="5">
    <location>
        <begin position="229"/>
        <end position="251"/>
    </location>
</feature>
<proteinExistence type="predicted"/>
<dbReference type="PANTHER" id="PTHR10131">
    <property type="entry name" value="TNF RECEPTOR ASSOCIATED FACTOR"/>
    <property type="match status" value="1"/>
</dbReference>
<dbReference type="SUPFAM" id="SSF57850">
    <property type="entry name" value="RING/U-box"/>
    <property type="match status" value="1"/>
</dbReference>
<evidence type="ECO:0000313" key="10">
    <source>
        <dbReference type="EMBL" id="CAF4226270.1"/>
    </source>
</evidence>
<keyword evidence="11" id="KW-1185">Reference proteome</keyword>
<keyword evidence="5" id="KW-0472">Membrane</keyword>
<keyword evidence="2" id="KW-0862">Zinc</keyword>
<dbReference type="EMBL" id="CAJOBA010049673">
    <property type="protein sequence ID" value="CAF4226270.1"/>
    <property type="molecule type" value="Genomic_DNA"/>
</dbReference>
<name>A0A815H1Z1_9BILA</name>
<keyword evidence="1 3" id="KW-0863">Zinc-finger</keyword>
<keyword evidence="4" id="KW-0175">Coiled coil</keyword>
<sequence length="296" mass="34855">MLSSHLTAPADGIDSDRIVNTAFLDDYHKCQICHSVLWKPVACKTCEKPYCKTCIDKWLNGKIEKTCPNRCKYEERNCSPLTSTLLAKLEISCIYKTDGCKQILLYDSLERHENQCDYQGKECFGCKQLYPKNFLRQHEQQCDMIKFFCYLCEEDIFQREFSQHLSACLRCRLETMRTEMVDMINKHDNNIKQRLKAAENSQIELNQHMKNLEKTISSTQKNTFYTQSAFWVLLILVIVLFFLGIVLFLSVHDMKDEVKKLSNNYGDMKDKVIKLSNNYDDMNAKCDQRNKLFFWQ</sequence>
<keyword evidence="5" id="KW-0812">Transmembrane</keyword>
<dbReference type="PANTHER" id="PTHR10131:SF94">
    <property type="entry name" value="TNF RECEPTOR-ASSOCIATED FACTOR 4"/>
    <property type="match status" value="1"/>
</dbReference>
<dbReference type="Gene3D" id="3.30.40.10">
    <property type="entry name" value="Zinc/RING finger domain, C3HC4 (zinc finger)"/>
    <property type="match status" value="2"/>
</dbReference>
<evidence type="ECO:0000313" key="11">
    <source>
        <dbReference type="Proteomes" id="UP000663829"/>
    </source>
</evidence>
<protein>
    <recommendedName>
        <fullName evidence="6">RING-type domain-containing protein</fullName>
    </recommendedName>
</protein>
<dbReference type="GO" id="GO:0008270">
    <property type="term" value="F:zinc ion binding"/>
    <property type="evidence" value="ECO:0007669"/>
    <property type="project" value="UniProtKB-KW"/>
</dbReference>
<dbReference type="EMBL" id="CAJNOQ010014659">
    <property type="protein sequence ID" value="CAF1346087.1"/>
    <property type="molecule type" value="Genomic_DNA"/>
</dbReference>
<feature type="coiled-coil region" evidence="4">
    <location>
        <begin position="251"/>
        <end position="278"/>
    </location>
</feature>
<gene>
    <name evidence="7" type="ORF">GPM918_LOCUS30672</name>
    <name evidence="8" type="ORF">OVA965_LOCUS33909</name>
    <name evidence="9" type="ORF">SRO942_LOCUS31295</name>
    <name evidence="10" type="ORF">TMI583_LOCUS34813</name>
</gene>
<dbReference type="SUPFAM" id="SSF58100">
    <property type="entry name" value="Bacterial hemolysins"/>
    <property type="match status" value="1"/>
</dbReference>
<evidence type="ECO:0000313" key="7">
    <source>
        <dbReference type="EMBL" id="CAF1346087.1"/>
    </source>
</evidence>
<dbReference type="Proteomes" id="UP000663829">
    <property type="component" value="Unassembled WGS sequence"/>
</dbReference>
<dbReference type="Proteomes" id="UP000677228">
    <property type="component" value="Unassembled WGS sequence"/>
</dbReference>
<evidence type="ECO:0000259" key="6">
    <source>
        <dbReference type="PROSITE" id="PS50089"/>
    </source>
</evidence>
<accession>A0A815H1Z1</accession>
<organism evidence="7 11">
    <name type="scientific">Didymodactylos carnosus</name>
    <dbReference type="NCBI Taxonomy" id="1234261"/>
    <lineage>
        <taxon>Eukaryota</taxon>
        <taxon>Metazoa</taxon>
        <taxon>Spiralia</taxon>
        <taxon>Gnathifera</taxon>
        <taxon>Rotifera</taxon>
        <taxon>Eurotatoria</taxon>
        <taxon>Bdelloidea</taxon>
        <taxon>Philodinida</taxon>
        <taxon>Philodinidae</taxon>
        <taxon>Didymodactylos</taxon>
    </lineage>
</organism>
<dbReference type="InterPro" id="IPR013083">
    <property type="entry name" value="Znf_RING/FYVE/PHD"/>
</dbReference>
<feature type="coiled-coil region" evidence="4">
    <location>
        <begin position="195"/>
        <end position="222"/>
    </location>
</feature>
<dbReference type="Proteomes" id="UP000682733">
    <property type="component" value="Unassembled WGS sequence"/>
</dbReference>
<evidence type="ECO:0000256" key="1">
    <source>
        <dbReference type="ARBA" id="ARBA00022771"/>
    </source>
</evidence>
<dbReference type="SUPFAM" id="SSF49599">
    <property type="entry name" value="TRAF domain-like"/>
    <property type="match status" value="1"/>
</dbReference>
<reference evidence="7" key="1">
    <citation type="submission" date="2021-02" db="EMBL/GenBank/DDBJ databases">
        <authorList>
            <person name="Nowell W R."/>
        </authorList>
    </citation>
    <scope>NUCLEOTIDE SEQUENCE</scope>
</reference>
<comment type="caution">
    <text evidence="7">The sequence shown here is derived from an EMBL/GenBank/DDBJ whole genome shotgun (WGS) entry which is preliminary data.</text>
</comment>
<dbReference type="EMBL" id="CAJOBC010061678">
    <property type="protein sequence ID" value="CAF4211960.1"/>
    <property type="molecule type" value="Genomic_DNA"/>
</dbReference>
<evidence type="ECO:0000256" key="5">
    <source>
        <dbReference type="SAM" id="Phobius"/>
    </source>
</evidence>
<keyword evidence="1 3" id="KW-0479">Metal-binding</keyword>
<evidence type="ECO:0000256" key="4">
    <source>
        <dbReference type="SAM" id="Coils"/>
    </source>
</evidence>
<evidence type="ECO:0000256" key="2">
    <source>
        <dbReference type="ARBA" id="ARBA00022833"/>
    </source>
</evidence>
<dbReference type="InterPro" id="IPR001841">
    <property type="entry name" value="Znf_RING"/>
</dbReference>